<feature type="domain" description="SHS2" evidence="1">
    <location>
        <begin position="13"/>
        <end position="180"/>
    </location>
</feature>
<dbReference type="Gene3D" id="3.30.420.40">
    <property type="match status" value="2"/>
</dbReference>
<dbReference type="InterPro" id="IPR050696">
    <property type="entry name" value="FtsA/MreB"/>
</dbReference>
<dbReference type="PIRSF" id="PIRSF019169">
    <property type="entry name" value="PilM"/>
    <property type="match status" value="1"/>
</dbReference>
<proteinExistence type="predicted"/>
<evidence type="ECO:0000313" key="3">
    <source>
        <dbReference type="Proteomes" id="UP001467690"/>
    </source>
</evidence>
<dbReference type="InterPro" id="IPR005883">
    <property type="entry name" value="PilM"/>
</dbReference>
<dbReference type="RefSeq" id="WP_143870805.1">
    <property type="nucleotide sequence ID" value="NZ_CP041660.1"/>
</dbReference>
<name>A0ABV1RMW1_9ALTE</name>
<dbReference type="Proteomes" id="UP001467690">
    <property type="component" value="Unassembled WGS sequence"/>
</dbReference>
<dbReference type="InterPro" id="IPR043129">
    <property type="entry name" value="ATPase_NBD"/>
</dbReference>
<protein>
    <submittedName>
        <fullName evidence="2">Pilus assembly protein PilM</fullName>
    </submittedName>
</protein>
<dbReference type="NCBIfam" id="TIGR01175">
    <property type="entry name" value="pilM"/>
    <property type="match status" value="1"/>
</dbReference>
<sequence length="362" mass="39767">MFKEIFEKKDTLLIGIDIGSYAVKAVLFEKTDDQLKLLQYASEGMPKGAMNERDLQDIEAVGKVLSRLRKKFPKQTKEVAVAISGSTVISKTVFMDVNFSDEELATQIEIEADSLIPYPIEEVSLDFERIGVNSADPGKVDVLLSAARTESVEARVSALELGGFKPKVMDVEAYALARAAQLCLPQLPEDCRDKLVGLVDIGANMTLMSVIRGESILYTRDQSFGGDAYTKNIINYYNKSYEEAEMAKLTLDLPPNYTFEVLAPFQTAVIQQIRRAIQMFLTSSAEEKIDYLIISGGTALVEGLQQVIEDELGLHCVIADPFHTADKEALAASLGSEKIQPASAAFMIAAGLAMRSFELCHI</sequence>
<dbReference type="SUPFAM" id="SSF53067">
    <property type="entry name" value="Actin-like ATPase domain"/>
    <property type="match status" value="2"/>
</dbReference>
<dbReference type="SMART" id="SM00842">
    <property type="entry name" value="FtsA"/>
    <property type="match status" value="1"/>
</dbReference>
<dbReference type="PANTHER" id="PTHR32432:SF3">
    <property type="entry name" value="ETHANOLAMINE UTILIZATION PROTEIN EUTJ"/>
    <property type="match status" value="1"/>
</dbReference>
<reference evidence="2 3" key="1">
    <citation type="submission" date="2024-06" db="EMBL/GenBank/DDBJ databases">
        <authorList>
            <person name="Chen R.Y."/>
        </authorList>
    </citation>
    <scope>NUCLEOTIDE SEQUENCE [LARGE SCALE GENOMIC DNA]</scope>
    <source>
        <strain evidence="2 3">D2</strain>
    </source>
</reference>
<accession>A0ABV1RMW1</accession>
<dbReference type="EMBL" id="JBELOE010000287">
    <property type="protein sequence ID" value="MER2494278.1"/>
    <property type="molecule type" value="Genomic_DNA"/>
</dbReference>
<organism evidence="2 3">
    <name type="scientific">Catenovulum sediminis</name>
    <dbReference type="NCBI Taxonomy" id="1740262"/>
    <lineage>
        <taxon>Bacteria</taxon>
        <taxon>Pseudomonadati</taxon>
        <taxon>Pseudomonadota</taxon>
        <taxon>Gammaproteobacteria</taxon>
        <taxon>Alteromonadales</taxon>
        <taxon>Alteromonadaceae</taxon>
        <taxon>Catenovulum</taxon>
    </lineage>
</organism>
<evidence type="ECO:0000313" key="2">
    <source>
        <dbReference type="EMBL" id="MER2494278.1"/>
    </source>
</evidence>
<dbReference type="Pfam" id="PF11104">
    <property type="entry name" value="PilM_2"/>
    <property type="match status" value="1"/>
</dbReference>
<gene>
    <name evidence="2" type="ORF">ABS311_20590</name>
</gene>
<comment type="caution">
    <text evidence="2">The sequence shown here is derived from an EMBL/GenBank/DDBJ whole genome shotgun (WGS) entry which is preliminary data.</text>
</comment>
<dbReference type="PANTHER" id="PTHR32432">
    <property type="entry name" value="CELL DIVISION PROTEIN FTSA-RELATED"/>
    <property type="match status" value="1"/>
</dbReference>
<evidence type="ECO:0000259" key="1">
    <source>
        <dbReference type="SMART" id="SM00842"/>
    </source>
</evidence>
<dbReference type="InterPro" id="IPR003494">
    <property type="entry name" value="SHS2_FtsA"/>
</dbReference>
<dbReference type="CDD" id="cd24049">
    <property type="entry name" value="ASKHA_NBD_PilM"/>
    <property type="match status" value="1"/>
</dbReference>
<keyword evidence="3" id="KW-1185">Reference proteome</keyword>
<dbReference type="Gene3D" id="3.30.1490.300">
    <property type="match status" value="1"/>
</dbReference>